<proteinExistence type="predicted"/>
<feature type="compositionally biased region" description="Basic and acidic residues" evidence="1">
    <location>
        <begin position="1"/>
        <end position="14"/>
    </location>
</feature>
<protein>
    <submittedName>
        <fullName evidence="2">Uncharacterized protein</fullName>
    </submittedName>
</protein>
<keyword evidence="3" id="KW-1185">Reference proteome</keyword>
<name>A0AAE1CT15_9GAST</name>
<evidence type="ECO:0000256" key="1">
    <source>
        <dbReference type="SAM" id="MobiDB-lite"/>
    </source>
</evidence>
<dbReference type="Proteomes" id="UP001283361">
    <property type="component" value="Unassembled WGS sequence"/>
</dbReference>
<feature type="region of interest" description="Disordered" evidence="1">
    <location>
        <begin position="1"/>
        <end position="28"/>
    </location>
</feature>
<gene>
    <name evidence="2" type="ORF">RRG08_006083</name>
</gene>
<sequence length="88" mass="10023">MSSDDRHNPGEKMEHRTKRGRPKTTYMGSISGWTEISTVESFYMALNRFSWRERTWQAVQAADAPTVIAGVRQHPGGVGPDGRRWMSE</sequence>
<comment type="caution">
    <text evidence="2">The sequence shown here is derived from an EMBL/GenBank/DDBJ whole genome shotgun (WGS) entry which is preliminary data.</text>
</comment>
<reference evidence="2" key="1">
    <citation type="journal article" date="2023" name="G3 (Bethesda)">
        <title>A reference genome for the long-term kleptoplast-retaining sea slug Elysia crispata morphotype clarki.</title>
        <authorList>
            <person name="Eastman K.E."/>
            <person name="Pendleton A.L."/>
            <person name="Shaikh M.A."/>
            <person name="Suttiyut T."/>
            <person name="Ogas R."/>
            <person name="Tomko P."/>
            <person name="Gavelis G."/>
            <person name="Widhalm J.R."/>
            <person name="Wisecaver J.H."/>
        </authorList>
    </citation>
    <scope>NUCLEOTIDE SEQUENCE</scope>
    <source>
        <strain evidence="2">ECLA1</strain>
    </source>
</reference>
<organism evidence="2 3">
    <name type="scientific">Elysia crispata</name>
    <name type="common">lettuce slug</name>
    <dbReference type="NCBI Taxonomy" id="231223"/>
    <lineage>
        <taxon>Eukaryota</taxon>
        <taxon>Metazoa</taxon>
        <taxon>Spiralia</taxon>
        <taxon>Lophotrochozoa</taxon>
        <taxon>Mollusca</taxon>
        <taxon>Gastropoda</taxon>
        <taxon>Heterobranchia</taxon>
        <taxon>Euthyneura</taxon>
        <taxon>Panpulmonata</taxon>
        <taxon>Sacoglossa</taxon>
        <taxon>Placobranchoidea</taxon>
        <taxon>Plakobranchidae</taxon>
        <taxon>Elysia</taxon>
    </lineage>
</organism>
<dbReference type="AlphaFoldDB" id="A0AAE1CT15"/>
<evidence type="ECO:0000313" key="3">
    <source>
        <dbReference type="Proteomes" id="UP001283361"/>
    </source>
</evidence>
<evidence type="ECO:0000313" key="2">
    <source>
        <dbReference type="EMBL" id="KAK3732692.1"/>
    </source>
</evidence>
<accession>A0AAE1CT15</accession>
<dbReference type="EMBL" id="JAWDGP010006942">
    <property type="protein sequence ID" value="KAK3732692.1"/>
    <property type="molecule type" value="Genomic_DNA"/>
</dbReference>